<dbReference type="InterPro" id="IPR002044">
    <property type="entry name" value="CBM20"/>
</dbReference>
<gene>
    <name evidence="13" type="ORF">EDD76_116112</name>
</gene>
<keyword evidence="14" id="KW-1185">Reference proteome</keyword>
<dbReference type="InterPro" id="IPR013780">
    <property type="entry name" value="Glyco_hydro_b"/>
</dbReference>
<dbReference type="InterPro" id="IPR014756">
    <property type="entry name" value="Ig_E-set"/>
</dbReference>
<dbReference type="InterPro" id="IPR018392">
    <property type="entry name" value="LysM"/>
</dbReference>
<evidence type="ECO:0000256" key="3">
    <source>
        <dbReference type="ARBA" id="ARBA00022801"/>
    </source>
</evidence>
<dbReference type="STRING" id="1469948.GCA_000732725_03466"/>
<dbReference type="InterPro" id="IPR005323">
    <property type="entry name" value="CBM41_pullulanase"/>
</dbReference>
<dbReference type="InterPro" id="IPR036779">
    <property type="entry name" value="LysM_dom_sf"/>
</dbReference>
<dbReference type="Gene3D" id="3.10.350.10">
    <property type="entry name" value="LysM domain"/>
    <property type="match status" value="1"/>
</dbReference>
<dbReference type="EC" id="3.2.1.41" evidence="7"/>
<dbReference type="SMART" id="SM01065">
    <property type="entry name" value="CBM_2"/>
    <property type="match status" value="2"/>
</dbReference>
<sequence length="1616" mass="176723">MFKVEGGKTMKSVCKRLISYLLASVMILSMLPSLPAKAAEKGANLVPTIESDGQVIFYYQGDGTEEEVYVKGSWDTSWGQYFYMNKAENDFWSVTSTGLDAGKNYEYGIMVKKTGDAEAGWINQPNQSASGANPQIIRNPKTNANGTVTFYYYPSSGEAAGDIKVTYTDSEEQSEEVGFAQDANYPTVYSATTGVLNGTYTYELSVGGNPMPYYNSNTDTFTVSGAAPEADPSKQSPVIEDGGSVTFYYYDPTASEVKLAGNMTDWAAGARPLTYDGATGYWSVTLTQQQNGIYEYKFIINGSSWQKDPLNMGTGENSTYTLTNGYIPDVVSPVVNGKTVTFYYKGASTDTVVLAGDMNGWKPDGEDAAYMTDYDASSGLWSMTLRLEPGTYSYKYVVNGNWINDPANTAPQAGGNSTFTVAQLPDGYYTYNIYYYDTRHTGQKDAALWIWEDGGVPGAEYHFTGQETIEGHTWLKAELDLNFNNLSVIPKKYSPGAVDWGWQDVTRGHDFTGVDTARNLYLIFGDSTAYTECPDLSAISEEDRYVVVEYTRPGGDYDNWNIYTWNSGYGSEVTVPFEKIADGKAVAKVPVTKSVAELNFCVRYSETDNPWAEKDGGDHSVKIPADQTIAKARFVQNKGITEILPYNIGYEIDAAAGSVSFYYRDNALFRDGRQEELAGKVKVCIDGVPGEESADTIYNMTYDTKNERYVYVHNSLTEGEHTYCYFIDNERKLDAYNTKTDASGLMSVYEYHSFAAQVGTSLAYASMDYNDNNLLIIELTDDQGQPIEGMEATEITADLSSLGGTKTSVDPELMALSFGVRYSRAAGRAAIPVTVKDQYGNIYTGSAEVEIKAREKGNDFDWDEAVIYFAVTDRFFDGNAANNDADGIGDYNTGVNGSSSYHGGDFAGLTQKLDYLKELGVNTVWITPIVENYMADGLTTDVAGVKSYGYHGYWASNFEKLNPHLGSEADLRTLVDELHRRGMKLMVDVVLNHTGYNTNGTNITGYFNEKLPGKGMIRNAQNTVSGSEVLDSLAGLPDFATEDADVRNLLIAWQSAWVSEFNIDYFRVDTVKHVEDTTWAAFKNALTLIDPEFKMIGEQSGAGYATSAGKLRTGEMDSLLDFDFNDKAIDFTTGKISEVETFLGNRSEGIDNTAMMGSFLSSHDEDGLRYRLQTEMGMSEESSYDAMKVAAALQITSKGQPVIYYGEELGLTGANNYPYQTNRYDFDWSIANDDNDMLSHYRTLLSIRQEYSDVFAKGSRSTILVSEKDGYDIFKRSYNGTDLYVALQTKNQVQQVKFNMGKAGDAVTDLYSGNGYTIAADGSVQITLPSAADGGCAIFAVTDSGKEPEKPVTPETNKPGTNISAGVSGSGSSSASGSGSGSPQVMVDWNRIASELRSQAAGGYINGKAPVKNVLSGNHIIVPFDVIQILSEKQMTLAMHTGENLAFSISGENMLKTVKTGGLNLTVRQGKSVAPAALIDEKVQNTVTSRQISVVSRDSFGMVVNMHLALGAENANNYANLYRYNEQRKQMEYLGSFRITDNGQAMFGITGGGEYLVTVTKTLPAEKVGGMYTIMKGDTLSDIASRFGVKLKDLIAANPGIANANRIRPGQQITLP</sequence>
<dbReference type="InterPro" id="IPR006047">
    <property type="entry name" value="GH13_cat_dom"/>
</dbReference>
<evidence type="ECO:0000256" key="10">
    <source>
        <dbReference type="SAM" id="MobiDB-lite"/>
    </source>
</evidence>
<dbReference type="SUPFAM" id="SSF54106">
    <property type="entry name" value="LysM domain"/>
    <property type="match status" value="1"/>
</dbReference>
<protein>
    <recommendedName>
        <fullName evidence="7">pullulanase</fullName>
        <ecNumber evidence="7">3.2.1.41</ecNumber>
    </recommendedName>
    <alternativeName>
        <fullName evidence="8">Alpha-dextrin endo-1,6-alpha-glucosidase</fullName>
    </alternativeName>
    <alternativeName>
        <fullName evidence="9">Pullulan 6-glucanohydrolase</fullName>
    </alternativeName>
</protein>
<feature type="region of interest" description="Disordered" evidence="10">
    <location>
        <begin position="1343"/>
        <end position="1383"/>
    </location>
</feature>
<dbReference type="PROSITE" id="PS51782">
    <property type="entry name" value="LYSM"/>
    <property type="match status" value="1"/>
</dbReference>
<feature type="chain" id="PRO_5020606688" description="pullulanase" evidence="11">
    <location>
        <begin position="39"/>
        <end position="1616"/>
    </location>
</feature>
<evidence type="ECO:0000256" key="1">
    <source>
        <dbReference type="ARBA" id="ARBA00008061"/>
    </source>
</evidence>
<dbReference type="RefSeq" id="WP_081906048.1">
    <property type="nucleotide sequence ID" value="NZ_JPNB01000002.1"/>
</dbReference>
<evidence type="ECO:0000256" key="6">
    <source>
        <dbReference type="ARBA" id="ARBA00023965"/>
    </source>
</evidence>
<dbReference type="GO" id="GO:0005975">
    <property type="term" value="P:carbohydrate metabolic process"/>
    <property type="evidence" value="ECO:0007669"/>
    <property type="project" value="InterPro"/>
</dbReference>
<dbReference type="GO" id="GO:0051060">
    <property type="term" value="F:pullulanase activity"/>
    <property type="evidence" value="ECO:0007669"/>
    <property type="project" value="UniProtKB-EC"/>
</dbReference>
<feature type="compositionally biased region" description="Low complexity" evidence="10">
    <location>
        <begin position="1364"/>
        <end position="1377"/>
    </location>
</feature>
<comment type="catalytic activity">
    <reaction evidence="6">
        <text>Hydrolysis of (1-&gt;6)-alpha-D-glucosidic linkages in pullulan, amylopectin and glycogen, and in the alpha- and beta-limit dextrins of amylopectin and glycogen.</text>
        <dbReference type="EC" id="3.2.1.41"/>
    </reaction>
</comment>
<keyword evidence="2 11" id="KW-0732">Signal</keyword>
<evidence type="ECO:0000256" key="5">
    <source>
        <dbReference type="ARBA" id="ARBA00023295"/>
    </source>
</evidence>
<dbReference type="SUPFAM" id="SSF49452">
    <property type="entry name" value="Starch-binding domain-like"/>
    <property type="match status" value="1"/>
</dbReference>
<dbReference type="InterPro" id="IPR032640">
    <property type="entry name" value="AMPK1_CBM"/>
</dbReference>
<evidence type="ECO:0000256" key="11">
    <source>
        <dbReference type="SAM" id="SignalP"/>
    </source>
</evidence>
<dbReference type="Gene3D" id="2.60.40.1180">
    <property type="entry name" value="Golgi alpha-mannosidase II"/>
    <property type="match status" value="1"/>
</dbReference>
<dbReference type="Pfam" id="PF16561">
    <property type="entry name" value="AMPK1_CBM"/>
    <property type="match status" value="1"/>
</dbReference>
<dbReference type="CDD" id="cd00118">
    <property type="entry name" value="LysM"/>
    <property type="match status" value="1"/>
</dbReference>
<evidence type="ECO:0000256" key="4">
    <source>
        <dbReference type="ARBA" id="ARBA00022837"/>
    </source>
</evidence>
<dbReference type="InterPro" id="IPR017853">
    <property type="entry name" value="GH"/>
</dbReference>
<reference evidence="13 14" key="1">
    <citation type="submission" date="2019-03" db="EMBL/GenBank/DDBJ databases">
        <title>Genomic Encyclopedia of Type Strains, Phase IV (KMG-IV): sequencing the most valuable type-strain genomes for metagenomic binning, comparative biology and taxonomic classification.</title>
        <authorList>
            <person name="Goeker M."/>
        </authorList>
    </citation>
    <scope>NUCLEOTIDE SEQUENCE [LARGE SCALE GENOMIC DNA]</scope>
    <source>
        <strain evidence="13 14">DSM 100556</strain>
    </source>
</reference>
<keyword evidence="5 13" id="KW-0326">Glycosidase</keyword>
<dbReference type="SMART" id="SM00257">
    <property type="entry name" value="LysM"/>
    <property type="match status" value="1"/>
</dbReference>
<dbReference type="Pfam" id="PF00128">
    <property type="entry name" value="Alpha-amylase"/>
    <property type="match status" value="2"/>
</dbReference>
<evidence type="ECO:0000256" key="9">
    <source>
        <dbReference type="ARBA" id="ARBA00031076"/>
    </source>
</evidence>
<evidence type="ECO:0000256" key="2">
    <source>
        <dbReference type="ARBA" id="ARBA00022729"/>
    </source>
</evidence>
<dbReference type="Pfam" id="PF02922">
    <property type="entry name" value="CBM_48"/>
    <property type="match status" value="1"/>
</dbReference>
<name>A0A4R1QQM1_9FIRM</name>
<evidence type="ECO:0000259" key="12">
    <source>
        <dbReference type="PROSITE" id="PS51782"/>
    </source>
</evidence>
<dbReference type="PANTHER" id="PTHR10357">
    <property type="entry name" value="ALPHA-AMYLASE FAMILY MEMBER"/>
    <property type="match status" value="1"/>
</dbReference>
<dbReference type="SMART" id="SM00642">
    <property type="entry name" value="Aamy"/>
    <property type="match status" value="1"/>
</dbReference>
<dbReference type="SUPFAM" id="SSF51445">
    <property type="entry name" value="(Trans)glycosidases"/>
    <property type="match status" value="1"/>
</dbReference>
<feature type="compositionally biased region" description="Polar residues" evidence="10">
    <location>
        <begin position="1354"/>
        <end position="1363"/>
    </location>
</feature>
<keyword evidence="3" id="KW-0378">Hydrolase</keyword>
<dbReference type="CDD" id="cd02859">
    <property type="entry name" value="E_set_AMPKbeta_like_N"/>
    <property type="match status" value="2"/>
</dbReference>
<evidence type="ECO:0000313" key="14">
    <source>
        <dbReference type="Proteomes" id="UP000295718"/>
    </source>
</evidence>
<dbReference type="Gene3D" id="2.60.40.10">
    <property type="entry name" value="Immunoglobulins"/>
    <property type="match status" value="2"/>
</dbReference>
<comment type="similarity">
    <text evidence="1">Belongs to the glycosyl hydrolase 13 family.</text>
</comment>
<proteinExistence type="inferred from homology"/>
<dbReference type="InterPro" id="IPR013783">
    <property type="entry name" value="Ig-like_fold"/>
</dbReference>
<dbReference type="Gene3D" id="2.60.40.1110">
    <property type="match status" value="2"/>
</dbReference>
<organism evidence="13 14">
    <name type="scientific">Kineothrix alysoides</name>
    <dbReference type="NCBI Taxonomy" id="1469948"/>
    <lineage>
        <taxon>Bacteria</taxon>
        <taxon>Bacillati</taxon>
        <taxon>Bacillota</taxon>
        <taxon>Clostridia</taxon>
        <taxon>Lachnospirales</taxon>
        <taxon>Lachnospiraceae</taxon>
        <taxon>Kineothrix</taxon>
    </lineage>
</organism>
<dbReference type="EMBL" id="SLUO01000016">
    <property type="protein sequence ID" value="TCL55271.1"/>
    <property type="molecule type" value="Genomic_DNA"/>
</dbReference>
<dbReference type="InterPro" id="IPR004193">
    <property type="entry name" value="Glyco_hydro_13_N"/>
</dbReference>
<dbReference type="GO" id="GO:2001070">
    <property type="term" value="F:starch binding"/>
    <property type="evidence" value="ECO:0007669"/>
    <property type="project" value="InterPro"/>
</dbReference>
<comment type="caution">
    <text evidence="13">The sequence shown here is derived from an EMBL/GenBank/DDBJ whole genome shotgun (WGS) entry which is preliminary data.</text>
</comment>
<dbReference type="CDD" id="cd10315">
    <property type="entry name" value="CBM41_pullulanase"/>
    <property type="match status" value="1"/>
</dbReference>
<evidence type="ECO:0000313" key="13">
    <source>
        <dbReference type="EMBL" id="TCL55271.1"/>
    </source>
</evidence>
<dbReference type="OrthoDB" id="9761875at2"/>
<dbReference type="Pfam" id="PF01476">
    <property type="entry name" value="LysM"/>
    <property type="match status" value="1"/>
</dbReference>
<feature type="signal peptide" evidence="11">
    <location>
        <begin position="1"/>
        <end position="38"/>
    </location>
</feature>
<dbReference type="Proteomes" id="UP000295718">
    <property type="component" value="Unassembled WGS sequence"/>
</dbReference>
<feature type="domain" description="LysM" evidence="12">
    <location>
        <begin position="1570"/>
        <end position="1615"/>
    </location>
</feature>
<dbReference type="Pfam" id="PF03714">
    <property type="entry name" value="PUD"/>
    <property type="match status" value="1"/>
</dbReference>
<evidence type="ECO:0000256" key="8">
    <source>
        <dbReference type="ARBA" id="ARBA00029618"/>
    </source>
</evidence>
<dbReference type="Gene3D" id="3.20.20.80">
    <property type="entry name" value="Glycosidases"/>
    <property type="match status" value="1"/>
</dbReference>
<evidence type="ECO:0000256" key="7">
    <source>
        <dbReference type="ARBA" id="ARBA00024062"/>
    </source>
</evidence>
<accession>A0A4R1QQM1</accession>
<dbReference type="PANTHER" id="PTHR10357:SF209">
    <property type="entry name" value="PERIPLASMIC ALPHA-AMYLASE"/>
    <property type="match status" value="1"/>
</dbReference>
<dbReference type="SUPFAM" id="SSF81296">
    <property type="entry name" value="E set domains"/>
    <property type="match status" value="2"/>
</dbReference>
<dbReference type="InterPro" id="IPR013784">
    <property type="entry name" value="Carb-bd-like_fold"/>
</dbReference>
<keyword evidence="4" id="KW-0106">Calcium</keyword>